<dbReference type="AlphaFoldDB" id="A0A4Y2T5G6"/>
<evidence type="ECO:0000313" key="1">
    <source>
        <dbReference type="EMBL" id="GBN95180.1"/>
    </source>
</evidence>
<reference evidence="1 2" key="1">
    <citation type="journal article" date="2019" name="Sci. Rep.">
        <title>Orb-weaving spider Araneus ventricosus genome elucidates the spidroin gene catalogue.</title>
        <authorList>
            <person name="Kono N."/>
            <person name="Nakamura H."/>
            <person name="Ohtoshi R."/>
            <person name="Moran D.A.P."/>
            <person name="Shinohara A."/>
            <person name="Yoshida Y."/>
            <person name="Fujiwara M."/>
            <person name="Mori M."/>
            <person name="Tomita M."/>
            <person name="Arakawa K."/>
        </authorList>
    </citation>
    <scope>NUCLEOTIDE SEQUENCE [LARGE SCALE GENOMIC DNA]</scope>
</reference>
<dbReference type="OrthoDB" id="6766746at2759"/>
<dbReference type="Proteomes" id="UP000499080">
    <property type="component" value="Unassembled WGS sequence"/>
</dbReference>
<accession>A0A4Y2T5G6</accession>
<protein>
    <recommendedName>
        <fullName evidence="3">Integrase zinc-binding domain-containing protein</fullName>
    </recommendedName>
</protein>
<dbReference type="FunFam" id="1.10.340.70:FF:000001">
    <property type="entry name" value="Retrovirus-related Pol polyprotein from transposon gypsy-like Protein"/>
    <property type="match status" value="1"/>
</dbReference>
<sequence length="111" mass="12924">MEDLDIRPTLKMKLNSEDRPSWQEIAHESPATKRYWDLWNSSCLKDGVVYRKWESNDGGSYRRQLILPKSRIQEVLREIHDNTSGGHFGVIKLCVKLGSEFNGTDFALTRR</sequence>
<gene>
    <name evidence="1" type="ORF">AVEN_172370_1</name>
</gene>
<dbReference type="EMBL" id="BGPR01025901">
    <property type="protein sequence ID" value="GBN95180.1"/>
    <property type="molecule type" value="Genomic_DNA"/>
</dbReference>
<organism evidence="1 2">
    <name type="scientific">Araneus ventricosus</name>
    <name type="common">Orbweaver spider</name>
    <name type="synonym">Epeira ventricosa</name>
    <dbReference type="NCBI Taxonomy" id="182803"/>
    <lineage>
        <taxon>Eukaryota</taxon>
        <taxon>Metazoa</taxon>
        <taxon>Ecdysozoa</taxon>
        <taxon>Arthropoda</taxon>
        <taxon>Chelicerata</taxon>
        <taxon>Arachnida</taxon>
        <taxon>Araneae</taxon>
        <taxon>Araneomorphae</taxon>
        <taxon>Entelegynae</taxon>
        <taxon>Araneoidea</taxon>
        <taxon>Araneidae</taxon>
        <taxon>Araneus</taxon>
    </lineage>
</organism>
<keyword evidence="2" id="KW-1185">Reference proteome</keyword>
<proteinExistence type="predicted"/>
<dbReference type="Gene3D" id="1.10.340.70">
    <property type="match status" value="1"/>
</dbReference>
<comment type="caution">
    <text evidence="1">The sequence shown here is derived from an EMBL/GenBank/DDBJ whole genome shotgun (WGS) entry which is preliminary data.</text>
</comment>
<evidence type="ECO:0008006" key="3">
    <source>
        <dbReference type="Google" id="ProtNLM"/>
    </source>
</evidence>
<evidence type="ECO:0000313" key="2">
    <source>
        <dbReference type="Proteomes" id="UP000499080"/>
    </source>
</evidence>
<name>A0A4Y2T5G6_ARAVE</name>